<protein>
    <submittedName>
        <fullName evidence="1">Uncharacterized protein</fullName>
    </submittedName>
</protein>
<dbReference type="AlphaFoldDB" id="A0AAW1K5H3"/>
<reference evidence="1 2" key="1">
    <citation type="journal article" date="2024" name="BMC Genomics">
        <title>De novo assembly and annotation of Popillia japonica's genome with initial clues to its potential as an invasive pest.</title>
        <authorList>
            <person name="Cucini C."/>
            <person name="Boschi S."/>
            <person name="Funari R."/>
            <person name="Cardaioli E."/>
            <person name="Iannotti N."/>
            <person name="Marturano G."/>
            <person name="Paoli F."/>
            <person name="Bruttini M."/>
            <person name="Carapelli A."/>
            <person name="Frati F."/>
            <person name="Nardi F."/>
        </authorList>
    </citation>
    <scope>NUCLEOTIDE SEQUENCE [LARGE SCALE GENOMIC DNA]</scope>
    <source>
        <strain evidence="1">DMR45628</strain>
    </source>
</reference>
<keyword evidence="2" id="KW-1185">Reference proteome</keyword>
<organism evidence="1 2">
    <name type="scientific">Popillia japonica</name>
    <name type="common">Japanese beetle</name>
    <dbReference type="NCBI Taxonomy" id="7064"/>
    <lineage>
        <taxon>Eukaryota</taxon>
        <taxon>Metazoa</taxon>
        <taxon>Ecdysozoa</taxon>
        <taxon>Arthropoda</taxon>
        <taxon>Hexapoda</taxon>
        <taxon>Insecta</taxon>
        <taxon>Pterygota</taxon>
        <taxon>Neoptera</taxon>
        <taxon>Endopterygota</taxon>
        <taxon>Coleoptera</taxon>
        <taxon>Polyphaga</taxon>
        <taxon>Scarabaeiformia</taxon>
        <taxon>Scarabaeidae</taxon>
        <taxon>Rutelinae</taxon>
        <taxon>Popillia</taxon>
    </lineage>
</organism>
<evidence type="ECO:0000313" key="1">
    <source>
        <dbReference type="EMBL" id="KAK9713029.1"/>
    </source>
</evidence>
<comment type="caution">
    <text evidence="1">The sequence shown here is derived from an EMBL/GenBank/DDBJ whole genome shotgun (WGS) entry which is preliminary data.</text>
</comment>
<sequence length="87" mass="10439">MWLRRTKQEIRILYKNDRKGLVKEEERKTKIEKDLREMEEKNGGRGYKLEDYCKLCIRITSTISLKRGRVPCWRRKGTSLKTTASYA</sequence>
<proteinExistence type="predicted"/>
<dbReference type="EMBL" id="JASPKY010000254">
    <property type="protein sequence ID" value="KAK9713029.1"/>
    <property type="molecule type" value="Genomic_DNA"/>
</dbReference>
<dbReference type="Proteomes" id="UP001458880">
    <property type="component" value="Unassembled WGS sequence"/>
</dbReference>
<evidence type="ECO:0000313" key="2">
    <source>
        <dbReference type="Proteomes" id="UP001458880"/>
    </source>
</evidence>
<name>A0AAW1K5H3_POPJA</name>
<accession>A0AAW1K5H3</accession>
<gene>
    <name evidence="1" type="ORF">QE152_g24608</name>
</gene>